<sequence length="149" mass="16878">MDEIEFEDPRFSTCGCCGSRTTRLARFVYREGSAFAVYNLMFSDGPKHFWIDGIAIFGSWGDDAMPDQRVCFTFRMWTVAGINNVGLIDAAESPWHDSTLGRLLTRAQALEHPLKQQLFGLTDQIAVHDQRVVEFLEANSQRHAPNAQH</sequence>
<dbReference type="RefSeq" id="WP_181011795.1">
    <property type="nucleotide sequence ID" value="NZ_PQFZ01000005.1"/>
</dbReference>
<dbReference type="Proteomes" id="UP000236919">
    <property type="component" value="Unassembled WGS sequence"/>
</dbReference>
<accession>A0A2S4MCJ1</accession>
<evidence type="ECO:0000313" key="1">
    <source>
        <dbReference type="EMBL" id="POR52355.1"/>
    </source>
</evidence>
<proteinExistence type="predicted"/>
<gene>
    <name evidence="1" type="ORF">CYD53_10519</name>
</gene>
<reference evidence="1 2" key="1">
    <citation type="submission" date="2018-01" db="EMBL/GenBank/DDBJ databases">
        <title>Genomic Encyclopedia of Type Strains, Phase III (KMG-III): the genomes of soil and plant-associated and newly described type strains.</title>
        <authorList>
            <person name="Whitman W."/>
        </authorList>
    </citation>
    <scope>NUCLEOTIDE SEQUENCE [LARGE SCALE GENOMIC DNA]</scope>
    <source>
        <strain evidence="1 2">1131</strain>
    </source>
</reference>
<dbReference type="EMBL" id="PQFZ01000005">
    <property type="protein sequence ID" value="POR52355.1"/>
    <property type="molecule type" value="Genomic_DNA"/>
</dbReference>
<protein>
    <submittedName>
        <fullName evidence="1">Uncharacterized protein</fullName>
    </submittedName>
</protein>
<comment type="caution">
    <text evidence="1">The sequence shown here is derived from an EMBL/GenBank/DDBJ whole genome shotgun (WGS) entry which is preliminary data.</text>
</comment>
<name>A0A2S4MCJ1_9HYPH</name>
<evidence type="ECO:0000313" key="2">
    <source>
        <dbReference type="Proteomes" id="UP000236919"/>
    </source>
</evidence>
<organism evidence="1 2">
    <name type="scientific">Bosea psychrotolerans</name>
    <dbReference type="NCBI Taxonomy" id="1871628"/>
    <lineage>
        <taxon>Bacteria</taxon>
        <taxon>Pseudomonadati</taxon>
        <taxon>Pseudomonadota</taxon>
        <taxon>Alphaproteobacteria</taxon>
        <taxon>Hyphomicrobiales</taxon>
        <taxon>Boseaceae</taxon>
        <taxon>Bosea</taxon>
    </lineage>
</organism>
<dbReference type="AlphaFoldDB" id="A0A2S4MCJ1"/>
<keyword evidence="2" id="KW-1185">Reference proteome</keyword>